<dbReference type="Pfam" id="PF03372">
    <property type="entry name" value="Exo_endo_phos"/>
    <property type="match status" value="1"/>
</dbReference>
<dbReference type="Gene3D" id="3.60.10.10">
    <property type="entry name" value="Endonuclease/exonuclease/phosphatase"/>
    <property type="match status" value="1"/>
</dbReference>
<dbReference type="InterPro" id="IPR005135">
    <property type="entry name" value="Endo/exonuclease/phosphatase"/>
</dbReference>
<dbReference type="GO" id="GO:0016020">
    <property type="term" value="C:membrane"/>
    <property type="evidence" value="ECO:0007669"/>
    <property type="project" value="GOC"/>
</dbReference>
<reference evidence="2 3" key="1">
    <citation type="submission" date="2019-03" db="EMBL/GenBank/DDBJ databases">
        <title>Deep-cultivation of Planctomycetes and their phenomic and genomic characterization uncovers novel biology.</title>
        <authorList>
            <person name="Wiegand S."/>
            <person name="Jogler M."/>
            <person name="Boedeker C."/>
            <person name="Pinto D."/>
            <person name="Vollmers J."/>
            <person name="Rivas-Marin E."/>
            <person name="Kohn T."/>
            <person name="Peeters S.H."/>
            <person name="Heuer A."/>
            <person name="Rast P."/>
            <person name="Oberbeckmann S."/>
            <person name="Bunk B."/>
            <person name="Jeske O."/>
            <person name="Meyerdierks A."/>
            <person name="Storesund J.E."/>
            <person name="Kallscheuer N."/>
            <person name="Luecker S."/>
            <person name="Lage O.M."/>
            <person name="Pohl T."/>
            <person name="Merkel B.J."/>
            <person name="Hornburger P."/>
            <person name="Mueller R.-W."/>
            <person name="Bruemmer F."/>
            <person name="Labrenz M."/>
            <person name="Spormann A.M."/>
            <person name="Op den Camp H."/>
            <person name="Overmann J."/>
            <person name="Amann R."/>
            <person name="Jetten M.S.M."/>
            <person name="Mascher T."/>
            <person name="Medema M.H."/>
            <person name="Devos D.P."/>
            <person name="Kaster A.-K."/>
            <person name="Ovreas L."/>
            <person name="Rohde M."/>
            <person name="Galperin M.Y."/>
            <person name="Jogler C."/>
        </authorList>
    </citation>
    <scope>NUCLEOTIDE SEQUENCE [LARGE SCALE GENOMIC DNA]</scope>
    <source>
        <strain evidence="2 3">Enr17</strain>
    </source>
</reference>
<evidence type="ECO:0000313" key="3">
    <source>
        <dbReference type="Proteomes" id="UP000318313"/>
    </source>
</evidence>
<dbReference type="InterPro" id="IPR051916">
    <property type="entry name" value="GPI-anchor_lipid_remodeler"/>
</dbReference>
<dbReference type="PANTHER" id="PTHR14859:SF15">
    <property type="entry name" value="ENDONUCLEASE_EXONUCLEASE_PHOSPHATASE DOMAIN-CONTAINING PROTEIN"/>
    <property type="match status" value="1"/>
</dbReference>
<sequence length="252" mass="28373">MFYPSAQATTSTTELRVLCYNIRHCAGSDAQVNYHRIAKIILSVKPDIVLLQEVDRKTERIQGVDGLAVLSRLTGLKFVFGKNINFQGGHYGNAVLSRLPISKSINYPLPSPQPGEQRGLLCAHLQPHANRGGKVTVCSTHLDHRADNENRLASAKYINQYASDHPETSIILAGDLNANFDSIVVNELRKQWKLTNNTKQNSYPASQPKKQIDFILFNKHSQWKVKEFRVLNEPYASDHRPIFSVLEKLPDS</sequence>
<dbReference type="GO" id="GO:0006506">
    <property type="term" value="P:GPI anchor biosynthetic process"/>
    <property type="evidence" value="ECO:0007669"/>
    <property type="project" value="TreeGrafter"/>
</dbReference>
<feature type="domain" description="Endonuclease/exonuclease/phosphatase" evidence="1">
    <location>
        <begin position="20"/>
        <end position="239"/>
    </location>
</feature>
<gene>
    <name evidence="2" type="ORF">Enr17x_18670</name>
</gene>
<dbReference type="Proteomes" id="UP000318313">
    <property type="component" value="Chromosome"/>
</dbReference>
<dbReference type="KEGG" id="gfm:Enr17x_18670"/>
<evidence type="ECO:0000259" key="1">
    <source>
        <dbReference type="Pfam" id="PF03372"/>
    </source>
</evidence>
<name>A0A518I9Q4_9PLAN</name>
<accession>A0A518I9Q4</accession>
<dbReference type="AlphaFoldDB" id="A0A518I9Q4"/>
<dbReference type="RefSeq" id="WP_198001046.1">
    <property type="nucleotide sequence ID" value="NZ_CP037452.1"/>
</dbReference>
<protein>
    <recommendedName>
        <fullName evidence="1">Endonuclease/exonuclease/phosphatase domain-containing protein</fullName>
    </recommendedName>
</protein>
<organism evidence="2 3">
    <name type="scientific">Gimesia fumaroli</name>
    <dbReference type="NCBI Taxonomy" id="2527976"/>
    <lineage>
        <taxon>Bacteria</taxon>
        <taxon>Pseudomonadati</taxon>
        <taxon>Planctomycetota</taxon>
        <taxon>Planctomycetia</taxon>
        <taxon>Planctomycetales</taxon>
        <taxon>Planctomycetaceae</taxon>
        <taxon>Gimesia</taxon>
    </lineage>
</organism>
<proteinExistence type="predicted"/>
<evidence type="ECO:0000313" key="2">
    <source>
        <dbReference type="EMBL" id="QDV49846.1"/>
    </source>
</evidence>
<dbReference type="EMBL" id="CP037452">
    <property type="protein sequence ID" value="QDV49846.1"/>
    <property type="molecule type" value="Genomic_DNA"/>
</dbReference>
<dbReference type="SUPFAM" id="SSF56219">
    <property type="entry name" value="DNase I-like"/>
    <property type="match status" value="1"/>
</dbReference>
<dbReference type="PANTHER" id="PTHR14859">
    <property type="entry name" value="CALCOFLUOR WHITE HYPERSENSITIVE PROTEIN PRECURSOR"/>
    <property type="match status" value="1"/>
</dbReference>
<dbReference type="InterPro" id="IPR036691">
    <property type="entry name" value="Endo/exonu/phosph_ase_sf"/>
</dbReference>
<keyword evidence="3" id="KW-1185">Reference proteome</keyword>
<dbReference type="GO" id="GO:0003824">
    <property type="term" value="F:catalytic activity"/>
    <property type="evidence" value="ECO:0007669"/>
    <property type="project" value="InterPro"/>
</dbReference>